<protein>
    <submittedName>
        <fullName evidence="7">IclR family transcriptional regulator</fullName>
    </submittedName>
</protein>
<dbReference type="InterPro" id="IPR014757">
    <property type="entry name" value="Tscrpt_reg_IclR_C"/>
</dbReference>
<reference evidence="7" key="2">
    <citation type="submission" date="2020-09" db="EMBL/GenBank/DDBJ databases">
        <authorList>
            <person name="Sun Q."/>
            <person name="Zhou Y."/>
        </authorList>
    </citation>
    <scope>NUCLEOTIDE SEQUENCE</scope>
    <source>
        <strain evidence="7">CGMCC 4.7679</strain>
    </source>
</reference>
<evidence type="ECO:0000256" key="3">
    <source>
        <dbReference type="ARBA" id="ARBA00023163"/>
    </source>
</evidence>
<dbReference type="InterPro" id="IPR036388">
    <property type="entry name" value="WH-like_DNA-bd_sf"/>
</dbReference>
<dbReference type="Proteomes" id="UP000658656">
    <property type="component" value="Unassembled WGS sequence"/>
</dbReference>
<dbReference type="Gene3D" id="1.10.10.10">
    <property type="entry name" value="Winged helix-like DNA-binding domain superfamily/Winged helix DNA-binding domain"/>
    <property type="match status" value="1"/>
</dbReference>
<evidence type="ECO:0000259" key="5">
    <source>
        <dbReference type="PROSITE" id="PS51077"/>
    </source>
</evidence>
<evidence type="ECO:0000313" key="7">
    <source>
        <dbReference type="EMBL" id="GHF34704.1"/>
    </source>
</evidence>
<evidence type="ECO:0000256" key="4">
    <source>
        <dbReference type="SAM" id="MobiDB-lite"/>
    </source>
</evidence>
<feature type="domain" description="IclR-ED" evidence="6">
    <location>
        <begin position="72"/>
        <end position="251"/>
    </location>
</feature>
<evidence type="ECO:0000256" key="1">
    <source>
        <dbReference type="ARBA" id="ARBA00023015"/>
    </source>
</evidence>
<feature type="domain" description="HTH iclR-type" evidence="5">
    <location>
        <begin position="10"/>
        <end position="71"/>
    </location>
</feature>
<dbReference type="GO" id="GO:0003700">
    <property type="term" value="F:DNA-binding transcription factor activity"/>
    <property type="evidence" value="ECO:0007669"/>
    <property type="project" value="TreeGrafter"/>
</dbReference>
<dbReference type="GO" id="GO:0003677">
    <property type="term" value="F:DNA binding"/>
    <property type="evidence" value="ECO:0007669"/>
    <property type="project" value="UniProtKB-KW"/>
</dbReference>
<organism evidence="7 8">
    <name type="scientific">Amycolatopsis bartoniae</name>
    <dbReference type="NCBI Taxonomy" id="941986"/>
    <lineage>
        <taxon>Bacteria</taxon>
        <taxon>Bacillati</taxon>
        <taxon>Actinomycetota</taxon>
        <taxon>Actinomycetes</taxon>
        <taxon>Pseudonocardiales</taxon>
        <taxon>Pseudonocardiaceae</taxon>
        <taxon>Amycolatopsis</taxon>
    </lineage>
</organism>
<keyword evidence="1" id="KW-0805">Transcription regulation</keyword>
<dbReference type="Gene3D" id="3.30.450.40">
    <property type="match status" value="1"/>
</dbReference>
<keyword evidence="2" id="KW-0238">DNA-binding</keyword>
<dbReference type="InterPro" id="IPR029016">
    <property type="entry name" value="GAF-like_dom_sf"/>
</dbReference>
<gene>
    <name evidence="7" type="ORF">GCM10017566_04260</name>
</gene>
<proteinExistence type="predicted"/>
<name>A0A8H9MA76_9PSEU</name>
<comment type="caution">
    <text evidence="7">The sequence shown here is derived from an EMBL/GenBank/DDBJ whole genome shotgun (WGS) entry which is preliminary data.</text>
</comment>
<evidence type="ECO:0000259" key="6">
    <source>
        <dbReference type="PROSITE" id="PS51078"/>
    </source>
</evidence>
<feature type="region of interest" description="Disordered" evidence="4">
    <location>
        <begin position="260"/>
        <end position="281"/>
    </location>
</feature>
<dbReference type="SUPFAM" id="SSF55781">
    <property type="entry name" value="GAF domain-like"/>
    <property type="match status" value="1"/>
</dbReference>
<dbReference type="InterPro" id="IPR050707">
    <property type="entry name" value="HTH_MetabolicPath_Reg"/>
</dbReference>
<evidence type="ECO:0000256" key="2">
    <source>
        <dbReference type="ARBA" id="ARBA00023125"/>
    </source>
</evidence>
<sequence length="281" mass="29237">MSGNNGVPGLTVVAKASMILDAFAGNRIAMSLSELARATGLPSSTVHRIARELVAWGGLERTDRGDYAVGIRLWEIAARSRRSYGLRETAMPFLQGLFDLTRQHVQLAVLDGTDALLVEKISAARAVETVGRVGGRLPLHASAVGKALLASAPAGVQSRVLAHPLPAYTPHTLTSPRVLRRELAETRRRGFALATEEMSLGAVSCAALVPGPSQEVVAAVSVVLPAGDGPGRKWSTAVLAAAFGIARALAQQRPVAAISARLTGSSAPGSPRERTGAPPRG</sequence>
<dbReference type="SUPFAM" id="SSF46785">
    <property type="entry name" value="Winged helix' DNA-binding domain"/>
    <property type="match status" value="1"/>
</dbReference>
<keyword evidence="3" id="KW-0804">Transcription</keyword>
<dbReference type="Pfam" id="PF09339">
    <property type="entry name" value="HTH_IclR"/>
    <property type="match status" value="1"/>
</dbReference>
<dbReference type="PANTHER" id="PTHR30136">
    <property type="entry name" value="HELIX-TURN-HELIX TRANSCRIPTIONAL REGULATOR, ICLR FAMILY"/>
    <property type="match status" value="1"/>
</dbReference>
<dbReference type="RefSeq" id="WP_145933552.1">
    <property type="nucleotide sequence ID" value="NZ_BNAV01000001.1"/>
</dbReference>
<dbReference type="EMBL" id="BNAV01000001">
    <property type="protein sequence ID" value="GHF34704.1"/>
    <property type="molecule type" value="Genomic_DNA"/>
</dbReference>
<dbReference type="PANTHER" id="PTHR30136:SF24">
    <property type="entry name" value="HTH-TYPE TRANSCRIPTIONAL REPRESSOR ALLR"/>
    <property type="match status" value="1"/>
</dbReference>
<dbReference type="AlphaFoldDB" id="A0A8H9MA76"/>
<dbReference type="InterPro" id="IPR005471">
    <property type="entry name" value="Tscrpt_reg_IclR_N"/>
</dbReference>
<accession>A0A8H9MA76</accession>
<dbReference type="SMART" id="SM00346">
    <property type="entry name" value="HTH_ICLR"/>
    <property type="match status" value="1"/>
</dbReference>
<dbReference type="GO" id="GO:0045892">
    <property type="term" value="P:negative regulation of DNA-templated transcription"/>
    <property type="evidence" value="ECO:0007669"/>
    <property type="project" value="TreeGrafter"/>
</dbReference>
<dbReference type="InterPro" id="IPR036390">
    <property type="entry name" value="WH_DNA-bd_sf"/>
</dbReference>
<dbReference type="PROSITE" id="PS51078">
    <property type="entry name" value="ICLR_ED"/>
    <property type="match status" value="1"/>
</dbReference>
<keyword evidence="8" id="KW-1185">Reference proteome</keyword>
<dbReference type="Pfam" id="PF01614">
    <property type="entry name" value="IclR_C"/>
    <property type="match status" value="1"/>
</dbReference>
<dbReference type="PROSITE" id="PS51077">
    <property type="entry name" value="HTH_ICLR"/>
    <property type="match status" value="1"/>
</dbReference>
<dbReference type="OrthoDB" id="60629at2"/>
<reference evidence="7" key="1">
    <citation type="journal article" date="2014" name="Int. J. Syst. Evol. Microbiol.">
        <title>Complete genome sequence of Corynebacterium casei LMG S-19264T (=DSM 44701T), isolated from a smear-ripened cheese.</title>
        <authorList>
            <consortium name="US DOE Joint Genome Institute (JGI-PGF)"/>
            <person name="Walter F."/>
            <person name="Albersmeier A."/>
            <person name="Kalinowski J."/>
            <person name="Ruckert C."/>
        </authorList>
    </citation>
    <scope>NUCLEOTIDE SEQUENCE</scope>
    <source>
        <strain evidence="7">CGMCC 4.7679</strain>
    </source>
</reference>
<evidence type="ECO:0000313" key="8">
    <source>
        <dbReference type="Proteomes" id="UP000658656"/>
    </source>
</evidence>